<gene>
    <name evidence="1" type="ORF">L2764_26635</name>
</gene>
<dbReference type="RefSeq" id="WP_248943357.1">
    <property type="nucleotide sequence ID" value="NZ_JAKIKS010000256.1"/>
</dbReference>
<sequence length="405" mass="45614">MTEAINIKMTNYISSHDVNINVDEGSVKEYGGFDKAWDTIKDWICGTHRVEAKLALKSLYTSNNSVECETAWSQLKSYVADTMLHKIQQTTENGTTSFYINNIKIKQVQHSEQLDTFNDVALALSLAFEQEDELLYHNEQPFNEHFLASKLSRNPIEQVQIPIQAGDIVSIDRSQYAANGPAACAFITGTFIKNFLGMAPHLRENLFNDKTLCQNMLNTALDSAKEYQGGGYSADYSEVAQHNGLDINITTQYLTREKYIKGKIDQKEGGSIGFLQNGPQSWGIIKRSNGQIAIINSHGKPEDGINGMYLKLFSNSSEAAKYIAKENAYISNELIDEVRVNDYSDHENDINRAVRDNVEQQMQRQNGEVIAREANVGLEMNHNYMAHLQLEQGSARIYWANNQSN</sequence>
<dbReference type="EMBL" id="JAKIKS010000256">
    <property type="protein sequence ID" value="MCL1127932.1"/>
    <property type="molecule type" value="Genomic_DNA"/>
</dbReference>
<comment type="caution">
    <text evidence="1">The sequence shown here is derived from an EMBL/GenBank/DDBJ whole genome shotgun (WGS) entry which is preliminary data.</text>
</comment>
<protein>
    <submittedName>
        <fullName evidence="1">Uncharacterized protein</fullName>
    </submittedName>
</protein>
<dbReference type="Gene3D" id="3.30.2440.10">
    <property type="entry name" value="Secreted effector protein SifA"/>
    <property type="match status" value="1"/>
</dbReference>
<keyword evidence="2" id="KW-1185">Reference proteome</keyword>
<reference evidence="1 2" key="1">
    <citation type="submission" date="2022-01" db="EMBL/GenBank/DDBJ databases">
        <title>Whole genome-based taxonomy of the Shewanellaceae.</title>
        <authorList>
            <person name="Martin-Rodriguez A.J."/>
        </authorList>
    </citation>
    <scope>NUCLEOTIDE SEQUENCE [LARGE SCALE GENOMIC DNA]</scope>
    <source>
        <strain evidence="1 2">DSM 17177</strain>
    </source>
</reference>
<name>A0ABT0LKV8_9GAMM</name>
<evidence type="ECO:0000313" key="1">
    <source>
        <dbReference type="EMBL" id="MCL1127932.1"/>
    </source>
</evidence>
<evidence type="ECO:0000313" key="2">
    <source>
        <dbReference type="Proteomes" id="UP001203423"/>
    </source>
</evidence>
<organism evidence="1 2">
    <name type="scientific">Shewanella surugensis</name>
    <dbReference type="NCBI Taxonomy" id="212020"/>
    <lineage>
        <taxon>Bacteria</taxon>
        <taxon>Pseudomonadati</taxon>
        <taxon>Pseudomonadota</taxon>
        <taxon>Gammaproteobacteria</taxon>
        <taxon>Alteromonadales</taxon>
        <taxon>Shewanellaceae</taxon>
        <taxon>Shewanella</taxon>
    </lineage>
</organism>
<dbReference type="Proteomes" id="UP001203423">
    <property type="component" value="Unassembled WGS sequence"/>
</dbReference>
<accession>A0ABT0LKV8</accession>
<proteinExistence type="predicted"/>